<name>A0ABX7BGV4_9PROT</name>
<evidence type="ECO:0000256" key="1">
    <source>
        <dbReference type="ARBA" id="ARBA00023015"/>
    </source>
</evidence>
<protein>
    <submittedName>
        <fullName evidence="6">Winged helix-turn-helix transcriptional regulator</fullName>
    </submittedName>
</protein>
<dbReference type="InterPro" id="IPR036388">
    <property type="entry name" value="WH-like_DNA-bd_sf"/>
</dbReference>
<evidence type="ECO:0000256" key="2">
    <source>
        <dbReference type="ARBA" id="ARBA00023125"/>
    </source>
</evidence>
<dbReference type="InterPro" id="IPR000835">
    <property type="entry name" value="HTH_MarR-typ"/>
</dbReference>
<dbReference type="SUPFAM" id="SSF46785">
    <property type="entry name" value="Winged helix' DNA-binding domain"/>
    <property type="match status" value="1"/>
</dbReference>
<dbReference type="Proteomes" id="UP000595197">
    <property type="component" value="Chromosome"/>
</dbReference>
<keyword evidence="1" id="KW-0805">Transcription regulation</keyword>
<feature type="domain" description="HTH marR-type" evidence="5">
    <location>
        <begin position="35"/>
        <end position="168"/>
    </location>
</feature>
<proteinExistence type="predicted"/>
<keyword evidence="3" id="KW-0804">Transcription</keyword>
<gene>
    <name evidence="6" type="ORF">IGS68_19365</name>
</gene>
<keyword evidence="7" id="KW-1185">Reference proteome</keyword>
<evidence type="ECO:0000256" key="4">
    <source>
        <dbReference type="SAM" id="MobiDB-lite"/>
    </source>
</evidence>
<dbReference type="SMART" id="SM00347">
    <property type="entry name" value="HTH_MARR"/>
    <property type="match status" value="1"/>
</dbReference>
<evidence type="ECO:0000259" key="5">
    <source>
        <dbReference type="PROSITE" id="PS50995"/>
    </source>
</evidence>
<evidence type="ECO:0000313" key="6">
    <source>
        <dbReference type="EMBL" id="QQP92523.1"/>
    </source>
</evidence>
<evidence type="ECO:0000256" key="3">
    <source>
        <dbReference type="ARBA" id="ARBA00023163"/>
    </source>
</evidence>
<dbReference type="InterPro" id="IPR036390">
    <property type="entry name" value="WH_DNA-bd_sf"/>
</dbReference>
<dbReference type="EMBL" id="CP067420">
    <property type="protein sequence ID" value="QQP92523.1"/>
    <property type="molecule type" value="Genomic_DNA"/>
</dbReference>
<accession>A0ABX7BGV4</accession>
<dbReference type="Pfam" id="PF12802">
    <property type="entry name" value="MarR_2"/>
    <property type="match status" value="1"/>
</dbReference>
<dbReference type="PROSITE" id="PS50995">
    <property type="entry name" value="HTH_MARR_2"/>
    <property type="match status" value="1"/>
</dbReference>
<reference evidence="6" key="1">
    <citation type="submission" date="2021-02" db="EMBL/GenBank/DDBJ databases">
        <title>Skermanella TT6 skin isolate.</title>
        <authorList>
            <person name="Lee K."/>
            <person name="Ganzorig M."/>
        </authorList>
    </citation>
    <scope>NUCLEOTIDE SEQUENCE</scope>
    <source>
        <strain evidence="6">TT6</strain>
    </source>
</reference>
<dbReference type="PANTHER" id="PTHR35790:SF4">
    <property type="entry name" value="HTH-TYPE TRANSCRIPTIONAL REGULATOR PCHR"/>
    <property type="match status" value="1"/>
</dbReference>
<organism evidence="6 7">
    <name type="scientific">Skermanella cutis</name>
    <dbReference type="NCBI Taxonomy" id="2775420"/>
    <lineage>
        <taxon>Bacteria</taxon>
        <taxon>Pseudomonadati</taxon>
        <taxon>Pseudomonadota</taxon>
        <taxon>Alphaproteobacteria</taxon>
        <taxon>Rhodospirillales</taxon>
        <taxon>Azospirillaceae</taxon>
        <taxon>Skermanella</taxon>
    </lineage>
</organism>
<evidence type="ECO:0000313" key="7">
    <source>
        <dbReference type="Proteomes" id="UP000595197"/>
    </source>
</evidence>
<sequence>MEVATANRLDPRTDARQPDEDLTRDLPAAPALILEDYLPYRLSVLSNTVSRALARLYEQRFGLTVAEWRIMAVLARFGPLSANAVCDRTAMDKVQVSRAVARAVDGGLVDRGIDSVDRRRSVLTLTAKGRGIHDQIVPLAANLQTHLLASLTAEENVQLYDMLARLHARARELHGPQDEE</sequence>
<dbReference type="InterPro" id="IPR052067">
    <property type="entry name" value="Metal_resp_HTH_trans_reg"/>
</dbReference>
<keyword evidence="2" id="KW-0238">DNA-binding</keyword>
<dbReference type="PANTHER" id="PTHR35790">
    <property type="entry name" value="HTH-TYPE TRANSCRIPTIONAL REGULATOR PCHR"/>
    <property type="match status" value="1"/>
</dbReference>
<dbReference type="PRINTS" id="PR00598">
    <property type="entry name" value="HTHMARR"/>
</dbReference>
<feature type="compositionally biased region" description="Basic and acidic residues" evidence="4">
    <location>
        <begin position="9"/>
        <end position="22"/>
    </location>
</feature>
<feature type="region of interest" description="Disordered" evidence="4">
    <location>
        <begin position="1"/>
        <end position="22"/>
    </location>
</feature>
<dbReference type="Gene3D" id="1.10.10.10">
    <property type="entry name" value="Winged helix-like DNA-binding domain superfamily/Winged helix DNA-binding domain"/>
    <property type="match status" value="1"/>
</dbReference>